<dbReference type="Proteomes" id="UP000225277">
    <property type="component" value="Unassembled WGS sequence"/>
</dbReference>
<protein>
    <submittedName>
        <fullName evidence="1">Uncharacterized protein</fullName>
    </submittedName>
</protein>
<dbReference type="RefSeq" id="XP_023629800.1">
    <property type="nucleotide sequence ID" value="XM_023774032.1"/>
</dbReference>
<dbReference type="AlphaFoldDB" id="A0A2D3V113"/>
<accession>A0A2D3V113</accession>
<evidence type="ECO:0000313" key="1">
    <source>
        <dbReference type="EMBL" id="CZT23076.1"/>
    </source>
</evidence>
<organism evidence="1 2">
    <name type="scientific">Ramularia collo-cygni</name>
    <dbReference type="NCBI Taxonomy" id="112498"/>
    <lineage>
        <taxon>Eukaryota</taxon>
        <taxon>Fungi</taxon>
        <taxon>Dikarya</taxon>
        <taxon>Ascomycota</taxon>
        <taxon>Pezizomycotina</taxon>
        <taxon>Dothideomycetes</taxon>
        <taxon>Dothideomycetidae</taxon>
        <taxon>Mycosphaerellales</taxon>
        <taxon>Mycosphaerellaceae</taxon>
        <taxon>Ramularia</taxon>
    </lineage>
</organism>
<keyword evidence="2" id="KW-1185">Reference proteome</keyword>
<reference evidence="1 2" key="1">
    <citation type="submission" date="2016-03" db="EMBL/GenBank/DDBJ databases">
        <authorList>
            <person name="Ploux O."/>
        </authorList>
    </citation>
    <scope>NUCLEOTIDE SEQUENCE [LARGE SCALE GENOMIC DNA]</scope>
    <source>
        <strain evidence="1 2">URUG2</strain>
    </source>
</reference>
<dbReference type="GeneID" id="35603867"/>
<dbReference type="EMBL" id="FJUY01000015">
    <property type="protein sequence ID" value="CZT23076.1"/>
    <property type="molecule type" value="Genomic_DNA"/>
</dbReference>
<gene>
    <name evidence="1" type="ORF">RCC_08786</name>
</gene>
<dbReference type="OrthoDB" id="3650850at2759"/>
<evidence type="ECO:0000313" key="2">
    <source>
        <dbReference type="Proteomes" id="UP000225277"/>
    </source>
</evidence>
<sequence>MTEITAEELRAGLARLPRLLQDRIRDNTLRITPGITTINQAYKPPIQLSINHAIRERAASIYYGGSQIWKFAGRGSNSQHLFAWLRTLSHEDLGRLQDSLRPDPKQAENYGLYMTRMVIRGEVFNVAIWSKKESNDVFVLRGLLLARDSVAVGSYPVGIERGAGIGFGEGDWGTCPTQ</sequence>
<proteinExistence type="predicted"/>
<name>A0A2D3V113_9PEZI</name>